<reference evidence="3" key="1">
    <citation type="submission" date="2023-07" db="EMBL/GenBank/DDBJ databases">
        <title>Description of three actinobacteria isolated from air of manufacturing shop in a pharmaceutical factory.</title>
        <authorList>
            <person name="Zhang D.-F."/>
        </authorList>
    </citation>
    <scope>NUCLEOTIDE SEQUENCE [LARGE SCALE GENOMIC DNA]</scope>
    <source>
        <strain evidence="3">CCTCC AB 207010</strain>
    </source>
</reference>
<dbReference type="RefSeq" id="WP_310538329.1">
    <property type="nucleotide sequence ID" value="NZ_BAAAOC010000012.1"/>
</dbReference>
<keyword evidence="3" id="KW-1185">Reference proteome</keyword>
<proteinExistence type="predicted"/>
<keyword evidence="1" id="KW-0812">Transmembrane</keyword>
<keyword evidence="1" id="KW-1133">Transmembrane helix</keyword>
<dbReference type="EMBL" id="JAVKGT010000044">
    <property type="protein sequence ID" value="MDR5712961.1"/>
    <property type="molecule type" value="Genomic_DNA"/>
</dbReference>
<dbReference type="Proteomes" id="UP001260872">
    <property type="component" value="Unassembled WGS sequence"/>
</dbReference>
<sequence>MSHDTHTPEWIARQGMTLTHTGELVLIVLTALAGVAVVLITLLATIAAFDFLGAPA</sequence>
<organism evidence="2 3">
    <name type="scientific">Nesterenkonia flava</name>
    <dbReference type="NCBI Taxonomy" id="469799"/>
    <lineage>
        <taxon>Bacteria</taxon>
        <taxon>Bacillati</taxon>
        <taxon>Actinomycetota</taxon>
        <taxon>Actinomycetes</taxon>
        <taxon>Micrococcales</taxon>
        <taxon>Micrococcaceae</taxon>
        <taxon>Nesterenkonia</taxon>
    </lineage>
</organism>
<protein>
    <submittedName>
        <fullName evidence="2">Uncharacterized protein</fullName>
    </submittedName>
</protein>
<evidence type="ECO:0000313" key="2">
    <source>
        <dbReference type="EMBL" id="MDR5712961.1"/>
    </source>
</evidence>
<feature type="transmembrane region" description="Helical" evidence="1">
    <location>
        <begin position="24"/>
        <end position="52"/>
    </location>
</feature>
<evidence type="ECO:0000256" key="1">
    <source>
        <dbReference type="SAM" id="Phobius"/>
    </source>
</evidence>
<evidence type="ECO:0000313" key="3">
    <source>
        <dbReference type="Proteomes" id="UP001260872"/>
    </source>
</evidence>
<comment type="caution">
    <text evidence="2">The sequence shown here is derived from an EMBL/GenBank/DDBJ whole genome shotgun (WGS) entry which is preliminary data.</text>
</comment>
<gene>
    <name evidence="2" type="ORF">RH857_12605</name>
</gene>
<accession>A0ABU1FXQ4</accession>
<name>A0ABU1FXQ4_9MICC</name>
<keyword evidence="1" id="KW-0472">Membrane</keyword>